<feature type="compositionally biased region" description="Basic and acidic residues" evidence="1">
    <location>
        <begin position="212"/>
        <end position="227"/>
    </location>
</feature>
<protein>
    <submittedName>
        <fullName evidence="3">Uncharacterized protein</fullName>
    </submittedName>
</protein>
<gene>
    <name evidence="3" type="ORF">ACFFK8_00595</name>
</gene>
<accession>A0ABV5ZHD7</accession>
<sequence length="227" mass="26297">MRKILLLFLLLAPLCAKGQEPQKPLRKFVVCDIETRVPIRDAIVWTKDGYRDTTNYRGICYIPEQFDTLSVYKANYLTERLLLKEAKDSTFLIPNNKRISEVTIWGKDGTKGPVMDFGKAIREGMAEDAASKAAFNLPFDFAKMLDKRYRRDQKHLVKMRKSFKQMDTYDEDPIVNAYKKTLEEKRIANERARAEQERTEQARQTEQGVPDSQKKAPEPQKEEAGSK</sequence>
<proteinExistence type="predicted"/>
<keyword evidence="4" id="KW-1185">Reference proteome</keyword>
<feature type="signal peptide" evidence="2">
    <location>
        <begin position="1"/>
        <end position="18"/>
    </location>
</feature>
<evidence type="ECO:0000256" key="1">
    <source>
        <dbReference type="SAM" id="MobiDB-lite"/>
    </source>
</evidence>
<evidence type="ECO:0000256" key="2">
    <source>
        <dbReference type="SAM" id="SignalP"/>
    </source>
</evidence>
<keyword evidence="2" id="KW-0732">Signal</keyword>
<dbReference type="Proteomes" id="UP001589688">
    <property type="component" value="Unassembled WGS sequence"/>
</dbReference>
<reference evidence="3 4" key="1">
    <citation type="submission" date="2024-09" db="EMBL/GenBank/DDBJ databases">
        <authorList>
            <person name="Sun Q."/>
            <person name="Mori K."/>
        </authorList>
    </citation>
    <scope>NUCLEOTIDE SEQUENCE [LARGE SCALE GENOMIC DNA]</scope>
    <source>
        <strain evidence="3 4">ATCC 51272</strain>
    </source>
</reference>
<feature type="chain" id="PRO_5045769245" evidence="2">
    <location>
        <begin position="19"/>
        <end position="227"/>
    </location>
</feature>
<name>A0ABV5ZHD7_9BACT</name>
<evidence type="ECO:0000313" key="4">
    <source>
        <dbReference type="Proteomes" id="UP001589688"/>
    </source>
</evidence>
<feature type="compositionally biased region" description="Basic and acidic residues" evidence="1">
    <location>
        <begin position="186"/>
        <end position="203"/>
    </location>
</feature>
<comment type="caution">
    <text evidence="3">The sequence shown here is derived from an EMBL/GenBank/DDBJ whole genome shotgun (WGS) entry which is preliminary data.</text>
</comment>
<evidence type="ECO:0000313" key="3">
    <source>
        <dbReference type="EMBL" id="MFB9896360.1"/>
    </source>
</evidence>
<feature type="region of interest" description="Disordered" evidence="1">
    <location>
        <begin position="186"/>
        <end position="227"/>
    </location>
</feature>
<dbReference type="RefSeq" id="WP_027951990.1">
    <property type="nucleotide sequence ID" value="NZ_JADU01000010.1"/>
</dbReference>
<dbReference type="EMBL" id="JBHLZF010000001">
    <property type="protein sequence ID" value="MFB9896360.1"/>
    <property type="molecule type" value="Genomic_DNA"/>
</dbReference>
<organism evidence="3 4">
    <name type="scientific">Hallella seregens ATCC 51272</name>
    <dbReference type="NCBI Taxonomy" id="1336250"/>
    <lineage>
        <taxon>Bacteria</taxon>
        <taxon>Pseudomonadati</taxon>
        <taxon>Bacteroidota</taxon>
        <taxon>Bacteroidia</taxon>
        <taxon>Bacteroidales</taxon>
        <taxon>Prevotellaceae</taxon>
        <taxon>Hallella</taxon>
    </lineage>
</organism>